<evidence type="ECO:0000313" key="2">
    <source>
        <dbReference type="EMBL" id="MQM31329.1"/>
    </source>
</evidence>
<accession>A0A6A7RVC7</accession>
<evidence type="ECO:0000313" key="3">
    <source>
        <dbReference type="Proteomes" id="UP000342300"/>
    </source>
</evidence>
<organism evidence="2 3">
    <name type="scientific">Candidatus Accumulibacter phosphatis</name>
    <dbReference type="NCBI Taxonomy" id="327160"/>
    <lineage>
        <taxon>Bacteria</taxon>
        <taxon>Pseudomonadati</taxon>
        <taxon>Pseudomonadota</taxon>
        <taxon>Betaproteobacteria</taxon>
        <taxon>Candidatus Accumulibacter</taxon>
    </lineage>
</organism>
<dbReference type="EMBL" id="PDHS01000303">
    <property type="protein sequence ID" value="MQM31329.1"/>
    <property type="molecule type" value="Genomic_DNA"/>
</dbReference>
<dbReference type="SUPFAM" id="SSF110997">
    <property type="entry name" value="Sporulation related repeat"/>
    <property type="match status" value="1"/>
</dbReference>
<name>A0A6A7RVC7_9PROT</name>
<proteinExistence type="predicted"/>
<dbReference type="GO" id="GO:0042834">
    <property type="term" value="F:peptidoglycan binding"/>
    <property type="evidence" value="ECO:0007669"/>
    <property type="project" value="InterPro"/>
</dbReference>
<comment type="caution">
    <text evidence="2">The sequence shown here is derived from an EMBL/GenBank/DDBJ whole genome shotgun (WGS) entry which is preliminary data.</text>
</comment>
<dbReference type="PROSITE" id="PS51724">
    <property type="entry name" value="SPOR"/>
    <property type="match status" value="1"/>
</dbReference>
<dbReference type="AlphaFoldDB" id="A0A6A7RVC7"/>
<reference evidence="2 3" key="1">
    <citation type="submission" date="2017-09" db="EMBL/GenBank/DDBJ databases">
        <title>Metagenomic Analysis Reveals Denitrifying Candidatus Accumulibacter and Flanking Population as a Source of N2O.</title>
        <authorList>
            <person name="Gao H."/>
            <person name="Mao Y."/>
            <person name="Zhao X."/>
            <person name="Liu W.-T."/>
            <person name="Zhang T."/>
            <person name="Wells G."/>
        </authorList>
    </citation>
    <scope>NUCLEOTIDE SEQUENCE [LARGE SCALE GENOMIC DNA]</scope>
    <source>
        <strain evidence="2">CANDO_2_IC</strain>
    </source>
</reference>
<evidence type="ECO:0000259" key="1">
    <source>
        <dbReference type="PROSITE" id="PS51724"/>
    </source>
</evidence>
<sequence>MRITVFLLLLANLLLFVWTQGYLGASVNPDARHLAQQLLPERVRIVSRGEPPPTAKKKTEAAKVVEKVVEKVVDSAADNEGDKKPVEKPVESCQLWSKLAASDAEQVEHLLTERFSAFKGQRRSVGEITGYWVFIPPLANREEAVRKVAELQELGVKDYFIVPSSGSRPLAVSLGAYRGEEAARVRLEALRAKGVRSARIGERRSEPTLSTLEIHGPEADMGALREAIAALLPKAVAAPCSEPTEVTP</sequence>
<dbReference type="InterPro" id="IPR007730">
    <property type="entry name" value="SPOR-like_dom"/>
</dbReference>
<dbReference type="InterPro" id="IPR036680">
    <property type="entry name" value="SPOR-like_sf"/>
</dbReference>
<gene>
    <name evidence="2" type="ORF">CRU78_12745</name>
</gene>
<feature type="domain" description="SPOR" evidence="1">
    <location>
        <begin position="125"/>
        <end position="203"/>
    </location>
</feature>
<dbReference type="Proteomes" id="UP000342300">
    <property type="component" value="Unassembled WGS sequence"/>
</dbReference>
<dbReference type="Pfam" id="PF05036">
    <property type="entry name" value="SPOR"/>
    <property type="match status" value="1"/>
</dbReference>
<protein>
    <recommendedName>
        <fullName evidence="1">SPOR domain-containing protein</fullName>
    </recommendedName>
</protein>